<accession>A0ABQ7XXV6</accession>
<evidence type="ECO:0000313" key="2">
    <source>
        <dbReference type="EMBL" id="KAH0860776.1"/>
    </source>
</evidence>
<feature type="region of interest" description="Disordered" evidence="1">
    <location>
        <begin position="17"/>
        <end position="39"/>
    </location>
</feature>
<gene>
    <name evidence="2" type="ORF">HID58_089037</name>
</gene>
<evidence type="ECO:0000256" key="1">
    <source>
        <dbReference type="SAM" id="MobiDB-lite"/>
    </source>
</evidence>
<proteinExistence type="predicted"/>
<organism evidence="2 3">
    <name type="scientific">Brassica napus</name>
    <name type="common">Rape</name>
    <dbReference type="NCBI Taxonomy" id="3708"/>
    <lineage>
        <taxon>Eukaryota</taxon>
        <taxon>Viridiplantae</taxon>
        <taxon>Streptophyta</taxon>
        <taxon>Embryophyta</taxon>
        <taxon>Tracheophyta</taxon>
        <taxon>Spermatophyta</taxon>
        <taxon>Magnoliopsida</taxon>
        <taxon>eudicotyledons</taxon>
        <taxon>Gunneridae</taxon>
        <taxon>Pentapetalae</taxon>
        <taxon>rosids</taxon>
        <taxon>malvids</taxon>
        <taxon>Brassicales</taxon>
        <taxon>Brassicaceae</taxon>
        <taxon>Brassiceae</taxon>
        <taxon>Brassica</taxon>
    </lineage>
</organism>
<protein>
    <submittedName>
        <fullName evidence="2">Uncharacterized protein</fullName>
    </submittedName>
</protein>
<reference evidence="2 3" key="1">
    <citation type="submission" date="2021-05" db="EMBL/GenBank/DDBJ databases">
        <title>Genome Assembly of Synthetic Allotetraploid Brassica napus Reveals Homoeologous Exchanges between Subgenomes.</title>
        <authorList>
            <person name="Davis J.T."/>
        </authorList>
    </citation>
    <scope>NUCLEOTIDE SEQUENCE [LARGE SCALE GENOMIC DNA]</scope>
    <source>
        <strain evidence="3">cv. Da-Ae</strain>
        <tissue evidence="2">Seedling</tissue>
    </source>
</reference>
<name>A0ABQ7XXV6_BRANA</name>
<comment type="caution">
    <text evidence="2">The sequence shown here is derived from an EMBL/GenBank/DDBJ whole genome shotgun (WGS) entry which is preliminary data.</text>
</comment>
<dbReference type="Proteomes" id="UP000824890">
    <property type="component" value="Unassembled WGS sequence"/>
</dbReference>
<dbReference type="EMBL" id="JAGKQM010000019">
    <property type="protein sequence ID" value="KAH0860776.1"/>
    <property type="molecule type" value="Genomic_DNA"/>
</dbReference>
<keyword evidence="3" id="KW-1185">Reference proteome</keyword>
<sequence length="105" mass="12271">MSKPEFTIFLRKEPVKRRGRAPSIGAKEPVENPLKQNSLHKRFNREIYSGGSTHKKRQLSAIDLKNSVFQHARTDIFEDFNKHEEATVFERKGKFMEAQIKSQLE</sequence>
<evidence type="ECO:0000313" key="3">
    <source>
        <dbReference type="Proteomes" id="UP000824890"/>
    </source>
</evidence>